<keyword evidence="3" id="KW-0547">Nucleotide-binding</keyword>
<dbReference type="InterPro" id="IPR027417">
    <property type="entry name" value="P-loop_NTPase"/>
</dbReference>
<dbReference type="Pfam" id="PF04851">
    <property type="entry name" value="ResIII"/>
    <property type="match status" value="1"/>
</dbReference>
<dbReference type="InterPro" id="IPR006935">
    <property type="entry name" value="Helicase/UvrB_N"/>
</dbReference>
<dbReference type="GO" id="GO:0004386">
    <property type="term" value="F:helicase activity"/>
    <property type="evidence" value="ECO:0007669"/>
    <property type="project" value="UniProtKB-KW"/>
</dbReference>
<accession>A0ABU4I4W6</accession>
<feature type="domain" description="Helicase C-terminal" evidence="1">
    <location>
        <begin position="255"/>
        <end position="352"/>
    </location>
</feature>
<dbReference type="EMBL" id="JAWRCO010000001">
    <property type="protein sequence ID" value="MDW6002320.1"/>
    <property type="molecule type" value="Genomic_DNA"/>
</dbReference>
<comment type="caution">
    <text evidence="3">The sequence shown here is derived from an EMBL/GenBank/DDBJ whole genome shotgun (WGS) entry which is preliminary data.</text>
</comment>
<dbReference type="RefSeq" id="WP_087483027.1">
    <property type="nucleotide sequence ID" value="NZ_AP024883.1"/>
</dbReference>
<dbReference type="PANTHER" id="PTHR47396">
    <property type="entry name" value="TYPE I RESTRICTION ENZYME ECOKI R PROTEIN"/>
    <property type="match status" value="1"/>
</dbReference>
<organism evidence="3 4">
    <name type="scientific">Vibrio mangrovi</name>
    <dbReference type="NCBI Taxonomy" id="474394"/>
    <lineage>
        <taxon>Bacteria</taxon>
        <taxon>Pseudomonadati</taxon>
        <taxon>Pseudomonadota</taxon>
        <taxon>Gammaproteobacteria</taxon>
        <taxon>Vibrionales</taxon>
        <taxon>Vibrionaceae</taxon>
        <taxon>Vibrio</taxon>
    </lineage>
</organism>
<keyword evidence="4" id="KW-1185">Reference proteome</keyword>
<feature type="domain" description="Helicase/UvrB N-terminal" evidence="2">
    <location>
        <begin position="2"/>
        <end position="154"/>
    </location>
</feature>
<evidence type="ECO:0000313" key="4">
    <source>
        <dbReference type="Proteomes" id="UP001283366"/>
    </source>
</evidence>
<evidence type="ECO:0000259" key="1">
    <source>
        <dbReference type="Pfam" id="PF00271"/>
    </source>
</evidence>
<dbReference type="SUPFAM" id="SSF52540">
    <property type="entry name" value="P-loop containing nucleoside triphosphate hydrolases"/>
    <property type="match status" value="1"/>
</dbReference>
<proteinExistence type="predicted"/>
<dbReference type="Pfam" id="PF00271">
    <property type="entry name" value="Helicase_C"/>
    <property type="match status" value="1"/>
</dbReference>
<evidence type="ECO:0000259" key="2">
    <source>
        <dbReference type="Pfam" id="PF04851"/>
    </source>
</evidence>
<sequence length="460" mass="51573">MLRQWQKICIRSVLEKYHSEQKHFLCQATPGAGKTLMAARVAKSLLESDEIDLVLCFSPSLTVADGIRNTFSWQLECPFDGGLGAVGASYTYQSLKFLGDLFWKTISKYRVLAIFDEIHHCSGDGTGRSNVWGEQILARIQGMARYTLALSGTPWRSDSVPIVMAEYTDPEGHIICDYQYGLKQAIDDGVCRAPKIVLVDNEHLTISEGAETKSFSSILELLRQTKTSYQSVLHNNEAMQYLLGLGCAKLTEIRQENPSAGGLVVASSVKHARKIQELLTEQFHQTATLVTYHHDMPLKTIDEFRNSESQWIVSVGMISEGTDIPRLQVCCHLSSVKTELYFRQVLGRILRVNNSQNQQAWLYTFAEENLIGFAERIEQDIPDTCLFTKQFEGSDFYGGDDLKNSSPQNDTSSLFPGRIEDIAWSNSLTESPVDAIGSNPPIFDELRLGRFRQQVISAFS</sequence>
<gene>
    <name evidence="3" type="ORF">SBX37_05505</name>
</gene>
<protein>
    <submittedName>
        <fullName evidence="3">DEAD/DEAH box helicase family protein</fullName>
    </submittedName>
</protein>
<evidence type="ECO:0000313" key="3">
    <source>
        <dbReference type="EMBL" id="MDW6002320.1"/>
    </source>
</evidence>
<keyword evidence="3" id="KW-0347">Helicase</keyword>
<dbReference type="Proteomes" id="UP001283366">
    <property type="component" value="Unassembled WGS sequence"/>
</dbReference>
<keyword evidence="3" id="KW-0067">ATP-binding</keyword>
<dbReference type="InterPro" id="IPR001650">
    <property type="entry name" value="Helicase_C-like"/>
</dbReference>
<reference evidence="3 4" key="1">
    <citation type="submission" date="2023-11" db="EMBL/GenBank/DDBJ databases">
        <title>Plant-associative lifestyle of Vibrio porteresiae and its evolutionary dynamics.</title>
        <authorList>
            <person name="Rameshkumar N."/>
            <person name="Kirti K."/>
        </authorList>
    </citation>
    <scope>NUCLEOTIDE SEQUENCE [LARGE SCALE GENOMIC DNA]</scope>
    <source>
        <strain evidence="3 4">MSSRF38</strain>
    </source>
</reference>
<dbReference type="InterPro" id="IPR050742">
    <property type="entry name" value="Helicase_Restrict-Modif_Enz"/>
</dbReference>
<keyword evidence="3" id="KW-0378">Hydrolase</keyword>
<dbReference type="PANTHER" id="PTHR47396:SF1">
    <property type="entry name" value="ATP-DEPENDENT HELICASE IRC3-RELATED"/>
    <property type="match status" value="1"/>
</dbReference>
<name>A0ABU4I4W6_9VIBR</name>
<dbReference type="Gene3D" id="3.40.50.300">
    <property type="entry name" value="P-loop containing nucleotide triphosphate hydrolases"/>
    <property type="match status" value="2"/>
</dbReference>